<organism evidence="1 2">
    <name type="scientific">Eretmocerus hayati</name>
    <dbReference type="NCBI Taxonomy" id="131215"/>
    <lineage>
        <taxon>Eukaryota</taxon>
        <taxon>Metazoa</taxon>
        <taxon>Ecdysozoa</taxon>
        <taxon>Arthropoda</taxon>
        <taxon>Hexapoda</taxon>
        <taxon>Insecta</taxon>
        <taxon>Pterygota</taxon>
        <taxon>Neoptera</taxon>
        <taxon>Endopterygota</taxon>
        <taxon>Hymenoptera</taxon>
        <taxon>Apocrita</taxon>
        <taxon>Proctotrupomorpha</taxon>
        <taxon>Chalcidoidea</taxon>
        <taxon>Aphelinidae</taxon>
        <taxon>Aphelininae</taxon>
        <taxon>Eretmocerus</taxon>
    </lineage>
</organism>
<accession>A0ACC2PA65</accession>
<dbReference type="EMBL" id="CM056742">
    <property type="protein sequence ID" value="KAJ8680500.1"/>
    <property type="molecule type" value="Genomic_DNA"/>
</dbReference>
<sequence length="350" mass="39185">MQLTVLFITAVATVSQASPQIFLKSEWLKFKTEHVKTYSSDIEEQLRMNIFIENHNMIAEHNSKFEEGLVTYKLGINQFADMLPEEFENDYLGVKFTPEMLRTLSNHSVARFIAPTNLEVPESIDWREQGAVTPVKDQKKCGSCWAFSTTGSVEGLHFIKTGKLVSLSEQQLVDCSRSYGNQGCDHGSMDSSFRYIRDHEGIDTEESYPYEAKNDKCRFKSANVGAKVTGFVNIDQGDEDDLKAAVAAVGPVSVAVFVNENFRFYKSGAEISFNTHDFSSTGVFYDPNCIPIFLNHAVLAVGYGTDENGKDYWLVKNSWNETWGDGGYIKMARNKLNHCGIATAASYPTL</sequence>
<reference evidence="1" key="1">
    <citation type="submission" date="2023-04" db="EMBL/GenBank/DDBJ databases">
        <title>A chromosome-level genome assembly of the parasitoid wasp Eretmocerus hayati.</title>
        <authorList>
            <person name="Zhong Y."/>
            <person name="Liu S."/>
            <person name="Liu Y."/>
        </authorList>
    </citation>
    <scope>NUCLEOTIDE SEQUENCE</scope>
    <source>
        <strain evidence="1">ZJU_SS_LIU_2023</strain>
    </source>
</reference>
<keyword evidence="2" id="KW-1185">Reference proteome</keyword>
<evidence type="ECO:0000313" key="2">
    <source>
        <dbReference type="Proteomes" id="UP001239111"/>
    </source>
</evidence>
<comment type="caution">
    <text evidence="1">The sequence shown here is derived from an EMBL/GenBank/DDBJ whole genome shotgun (WGS) entry which is preliminary data.</text>
</comment>
<dbReference type="Proteomes" id="UP001239111">
    <property type="component" value="Chromosome 2"/>
</dbReference>
<proteinExistence type="predicted"/>
<evidence type="ECO:0000313" key="1">
    <source>
        <dbReference type="EMBL" id="KAJ8680500.1"/>
    </source>
</evidence>
<protein>
    <submittedName>
        <fullName evidence="1">Uncharacterized protein</fullName>
    </submittedName>
</protein>
<gene>
    <name evidence="1" type="ORF">QAD02_016287</name>
</gene>
<name>A0ACC2PA65_9HYME</name>